<dbReference type="AlphaFoldDB" id="A0A9N9AQ01"/>
<comment type="caution">
    <text evidence="1">The sequence shown here is derived from an EMBL/GenBank/DDBJ whole genome shotgun (WGS) entry which is preliminary data.</text>
</comment>
<protein>
    <submittedName>
        <fullName evidence="1">15138_t:CDS:1</fullName>
    </submittedName>
</protein>
<accession>A0A9N9AQ01</accession>
<keyword evidence="2" id="KW-1185">Reference proteome</keyword>
<name>A0A9N9AQ01_9GLOM</name>
<reference evidence="1" key="1">
    <citation type="submission" date="2021-06" db="EMBL/GenBank/DDBJ databases">
        <authorList>
            <person name="Kallberg Y."/>
            <person name="Tangrot J."/>
            <person name="Rosling A."/>
        </authorList>
    </citation>
    <scope>NUCLEOTIDE SEQUENCE</scope>
    <source>
        <strain evidence="1">FL966</strain>
    </source>
</reference>
<dbReference type="EMBL" id="CAJVQA010002107">
    <property type="protein sequence ID" value="CAG8536788.1"/>
    <property type="molecule type" value="Genomic_DNA"/>
</dbReference>
<proteinExistence type="predicted"/>
<dbReference type="Proteomes" id="UP000789759">
    <property type="component" value="Unassembled WGS sequence"/>
</dbReference>
<dbReference type="OrthoDB" id="2325450at2759"/>
<organism evidence="1 2">
    <name type="scientific">Cetraspora pellucida</name>
    <dbReference type="NCBI Taxonomy" id="1433469"/>
    <lineage>
        <taxon>Eukaryota</taxon>
        <taxon>Fungi</taxon>
        <taxon>Fungi incertae sedis</taxon>
        <taxon>Mucoromycota</taxon>
        <taxon>Glomeromycotina</taxon>
        <taxon>Glomeromycetes</taxon>
        <taxon>Diversisporales</taxon>
        <taxon>Gigasporaceae</taxon>
        <taxon>Cetraspora</taxon>
    </lineage>
</organism>
<gene>
    <name evidence="1" type="ORF">CPELLU_LOCUS4106</name>
</gene>
<evidence type="ECO:0000313" key="2">
    <source>
        <dbReference type="Proteomes" id="UP000789759"/>
    </source>
</evidence>
<sequence>METIKSPQLDTTFNTTHIVGYHETAGLINRTICASIPALENKILISDCIDTINSQIRSDNLRYREFANKTNLPNTIRIQPGA</sequence>
<evidence type="ECO:0000313" key="1">
    <source>
        <dbReference type="EMBL" id="CAG8536788.1"/>
    </source>
</evidence>